<sequence length="78" mass="8592">MGVLHDLSYIGLEEFTGEPALETLNATTSEDLPKVVKKDNGAPIIDDWNMSYRTDYEEINGGYVAFRGNPKGGKITAR</sequence>
<dbReference type="AlphaFoldDB" id="A0A699KQ31"/>
<protein>
    <submittedName>
        <fullName evidence="1">Uncharacterized protein</fullName>
    </submittedName>
</protein>
<proteinExistence type="predicted"/>
<feature type="non-terminal residue" evidence="1">
    <location>
        <position position="78"/>
    </location>
</feature>
<comment type="caution">
    <text evidence="1">The sequence shown here is derived from an EMBL/GenBank/DDBJ whole genome shotgun (WGS) entry which is preliminary data.</text>
</comment>
<organism evidence="1">
    <name type="scientific">Tanacetum cinerariifolium</name>
    <name type="common">Dalmatian daisy</name>
    <name type="synonym">Chrysanthemum cinerariifolium</name>
    <dbReference type="NCBI Taxonomy" id="118510"/>
    <lineage>
        <taxon>Eukaryota</taxon>
        <taxon>Viridiplantae</taxon>
        <taxon>Streptophyta</taxon>
        <taxon>Embryophyta</taxon>
        <taxon>Tracheophyta</taxon>
        <taxon>Spermatophyta</taxon>
        <taxon>Magnoliopsida</taxon>
        <taxon>eudicotyledons</taxon>
        <taxon>Gunneridae</taxon>
        <taxon>Pentapetalae</taxon>
        <taxon>asterids</taxon>
        <taxon>campanulids</taxon>
        <taxon>Asterales</taxon>
        <taxon>Asteraceae</taxon>
        <taxon>Asteroideae</taxon>
        <taxon>Anthemideae</taxon>
        <taxon>Anthemidinae</taxon>
        <taxon>Tanacetum</taxon>
    </lineage>
</organism>
<reference evidence="1" key="1">
    <citation type="journal article" date="2019" name="Sci. Rep.">
        <title>Draft genome of Tanacetum cinerariifolium, the natural source of mosquito coil.</title>
        <authorList>
            <person name="Yamashiro T."/>
            <person name="Shiraishi A."/>
            <person name="Satake H."/>
            <person name="Nakayama K."/>
        </authorList>
    </citation>
    <scope>NUCLEOTIDE SEQUENCE</scope>
</reference>
<evidence type="ECO:0000313" key="1">
    <source>
        <dbReference type="EMBL" id="GFA99519.1"/>
    </source>
</evidence>
<accession>A0A699KQ31</accession>
<gene>
    <name evidence="1" type="ORF">Tci_671491</name>
</gene>
<dbReference type="EMBL" id="BKCJ010529701">
    <property type="protein sequence ID" value="GFA99519.1"/>
    <property type="molecule type" value="Genomic_DNA"/>
</dbReference>
<name>A0A699KQ31_TANCI</name>